<dbReference type="InterPro" id="IPR038719">
    <property type="entry name" value="Phycobilisome_asu/bsu_sf"/>
</dbReference>
<dbReference type="EMBL" id="CP108133">
    <property type="protein sequence ID" value="WTP53330.1"/>
    <property type="molecule type" value="Genomic_DNA"/>
</dbReference>
<dbReference type="Pfam" id="PF02310">
    <property type="entry name" value="B12-binding"/>
    <property type="match status" value="1"/>
</dbReference>
<proteinExistence type="predicted"/>
<dbReference type="InterPro" id="IPR050554">
    <property type="entry name" value="Met_Synthase/Corrinoid"/>
</dbReference>
<dbReference type="Gene3D" id="1.10.490.20">
    <property type="entry name" value="Phycocyanins"/>
    <property type="match status" value="1"/>
</dbReference>
<reference evidence="5" key="1">
    <citation type="submission" date="2022-10" db="EMBL/GenBank/DDBJ databases">
        <title>The complete genomes of actinobacterial strains from the NBC collection.</title>
        <authorList>
            <person name="Joergensen T.S."/>
            <person name="Alvarez Arevalo M."/>
            <person name="Sterndorff E.B."/>
            <person name="Faurdal D."/>
            <person name="Vuksanovic O."/>
            <person name="Mourched A.-S."/>
            <person name="Charusanti P."/>
            <person name="Shaw S."/>
            <person name="Blin K."/>
            <person name="Weber T."/>
        </authorList>
    </citation>
    <scope>NUCLEOTIDE SEQUENCE</scope>
    <source>
        <strain evidence="5">NBC_00189</strain>
    </source>
</reference>
<dbReference type="RefSeq" id="WP_407134604.1">
    <property type="nucleotide sequence ID" value="NZ_JBJKFA010000003.1"/>
</dbReference>
<dbReference type="InterPro" id="IPR003759">
    <property type="entry name" value="Cbl-bd_cap"/>
</dbReference>
<accession>A0ABZ1JP88</accession>
<feature type="domain" description="B12-binding" evidence="4">
    <location>
        <begin position="160"/>
        <end position="288"/>
    </location>
</feature>
<organism evidence="5 6">
    <name type="scientific">Streptomyces tauricus</name>
    <dbReference type="NCBI Taxonomy" id="68274"/>
    <lineage>
        <taxon>Bacteria</taxon>
        <taxon>Bacillati</taxon>
        <taxon>Actinomycetota</taxon>
        <taxon>Actinomycetes</taxon>
        <taxon>Kitasatosporales</taxon>
        <taxon>Streptomycetaceae</taxon>
        <taxon>Streptomyces</taxon>
        <taxon>Streptomyces aurantiacus group</taxon>
    </lineage>
</organism>
<keyword evidence="6" id="KW-1185">Reference proteome</keyword>
<evidence type="ECO:0000256" key="1">
    <source>
        <dbReference type="ARBA" id="ARBA00022723"/>
    </source>
</evidence>
<evidence type="ECO:0000259" key="4">
    <source>
        <dbReference type="PROSITE" id="PS51332"/>
    </source>
</evidence>
<dbReference type="SUPFAM" id="SSF52242">
    <property type="entry name" value="Cobalamin (vitamin B12)-binding domain"/>
    <property type="match status" value="1"/>
</dbReference>
<keyword evidence="2" id="KW-0170">Cobalt</keyword>
<evidence type="ECO:0000256" key="2">
    <source>
        <dbReference type="ARBA" id="ARBA00023285"/>
    </source>
</evidence>
<dbReference type="PROSITE" id="PS51332">
    <property type="entry name" value="B12_BINDING"/>
    <property type="match status" value="1"/>
</dbReference>
<dbReference type="InterPro" id="IPR006158">
    <property type="entry name" value="Cobalamin-bd"/>
</dbReference>
<evidence type="ECO:0000256" key="3">
    <source>
        <dbReference type="SAM" id="MobiDB-lite"/>
    </source>
</evidence>
<feature type="compositionally biased region" description="Basic and acidic residues" evidence="3">
    <location>
        <begin position="40"/>
        <end position="58"/>
    </location>
</feature>
<evidence type="ECO:0000313" key="6">
    <source>
        <dbReference type="Proteomes" id="UP001432166"/>
    </source>
</evidence>
<dbReference type="PANTHER" id="PTHR45833">
    <property type="entry name" value="METHIONINE SYNTHASE"/>
    <property type="match status" value="1"/>
</dbReference>
<keyword evidence="1" id="KW-0479">Metal-binding</keyword>
<dbReference type="Gene3D" id="3.40.50.280">
    <property type="entry name" value="Cobalamin-binding domain"/>
    <property type="match status" value="1"/>
</dbReference>
<dbReference type="Gene3D" id="1.10.1240.10">
    <property type="entry name" value="Methionine synthase domain"/>
    <property type="match status" value="1"/>
</dbReference>
<dbReference type="InterPro" id="IPR036724">
    <property type="entry name" value="Cobalamin-bd_sf"/>
</dbReference>
<dbReference type="Pfam" id="PF02607">
    <property type="entry name" value="B12-binding_2"/>
    <property type="match status" value="1"/>
</dbReference>
<dbReference type="CDD" id="cd02065">
    <property type="entry name" value="B12-binding_like"/>
    <property type="match status" value="1"/>
</dbReference>
<protein>
    <submittedName>
        <fullName evidence="5">Cobalamin-dependent protein</fullName>
    </submittedName>
</protein>
<name>A0ABZ1JP88_9ACTN</name>
<dbReference type="PANTHER" id="PTHR45833:SF1">
    <property type="entry name" value="METHIONINE SYNTHASE"/>
    <property type="match status" value="1"/>
</dbReference>
<dbReference type="Proteomes" id="UP001432166">
    <property type="component" value="Chromosome"/>
</dbReference>
<gene>
    <name evidence="5" type="ORF">OG288_36470</name>
</gene>
<feature type="region of interest" description="Disordered" evidence="3">
    <location>
        <begin position="40"/>
        <end position="72"/>
    </location>
</feature>
<sequence length="414" mass="45096">MTDGKDVHSLAEPREQLWQALGECDETRAVAIVRRALDTAGHRQEAERRQTATERNRAAVEPTQAPKHMRAPEHVRAPERVQVPAHMRATPADSSAAARMRAAGERVLLELIAPAQERMGRAWAANDMTVAQEHAATAISERCVAAVADATAPAVTGTCVGRVLVSCVDGEWHSLPARLVSEVLRLRGWRVDYLGAQVPTEHLVAHARRTRAQAVLLSSSIPTLLPGAHNAISSCQGAGLPVLAGGAAFGPQGRYARLMRAEWAKDAPDAAALLGRLTPSGTHATRLPDLDLPHLGDQEYTMVRRTKLQLVKQTLADVEERSPETREYSQYQMERTVEDIDFIVSYLATALYVDDPDLFTRFITWTADILAARGVPPRCLLPALDSLLNQLKDFPRTVGILTAAHTLLTPPPAP</sequence>
<dbReference type="InterPro" id="IPR036594">
    <property type="entry name" value="Meth_synthase_dom"/>
</dbReference>
<evidence type="ECO:0000313" key="5">
    <source>
        <dbReference type="EMBL" id="WTP53330.1"/>
    </source>
</evidence>